<dbReference type="Proteomes" id="UP000198881">
    <property type="component" value="Unassembled WGS sequence"/>
</dbReference>
<evidence type="ECO:0000313" key="8">
    <source>
        <dbReference type="EMBL" id="SFV21980.1"/>
    </source>
</evidence>
<protein>
    <submittedName>
        <fullName evidence="8">Small-conductance mechanosensitive channel</fullName>
    </submittedName>
</protein>
<feature type="transmembrane region" description="Helical" evidence="6">
    <location>
        <begin position="121"/>
        <end position="142"/>
    </location>
</feature>
<dbReference type="InterPro" id="IPR010920">
    <property type="entry name" value="LSM_dom_sf"/>
</dbReference>
<dbReference type="InterPro" id="IPR023408">
    <property type="entry name" value="MscS_beta-dom_sf"/>
</dbReference>
<dbReference type="PANTHER" id="PTHR30566">
    <property type="entry name" value="YNAI-RELATED MECHANOSENSITIVE ION CHANNEL"/>
    <property type="match status" value="1"/>
</dbReference>
<dbReference type="GO" id="GO:0016020">
    <property type="term" value="C:membrane"/>
    <property type="evidence" value="ECO:0007669"/>
    <property type="project" value="UniProtKB-SubCell"/>
</dbReference>
<dbReference type="PANTHER" id="PTHR30566:SF25">
    <property type="entry name" value="INNER MEMBRANE PROTEIN"/>
    <property type="match status" value="1"/>
</dbReference>
<evidence type="ECO:0000256" key="5">
    <source>
        <dbReference type="SAM" id="MobiDB-lite"/>
    </source>
</evidence>
<reference evidence="8 9" key="1">
    <citation type="submission" date="2016-10" db="EMBL/GenBank/DDBJ databases">
        <authorList>
            <person name="de Groot N.N."/>
        </authorList>
    </citation>
    <scope>NUCLEOTIDE SEQUENCE [LARGE SCALE GENOMIC DNA]</scope>
    <source>
        <strain evidence="8 9">CGMCC 1.7054</strain>
    </source>
</reference>
<proteinExistence type="predicted"/>
<dbReference type="SUPFAM" id="SSF50182">
    <property type="entry name" value="Sm-like ribonucleoproteins"/>
    <property type="match status" value="1"/>
</dbReference>
<name>A0A1I7MJB2_9MICC</name>
<dbReference type="EMBL" id="FPCG01000003">
    <property type="protein sequence ID" value="SFV21980.1"/>
    <property type="molecule type" value="Genomic_DNA"/>
</dbReference>
<feature type="transmembrane region" description="Helical" evidence="6">
    <location>
        <begin position="91"/>
        <end position="109"/>
    </location>
</feature>
<keyword evidence="2 6" id="KW-0812">Transmembrane</keyword>
<evidence type="ECO:0000256" key="3">
    <source>
        <dbReference type="ARBA" id="ARBA00022989"/>
    </source>
</evidence>
<feature type="compositionally biased region" description="Basic and acidic residues" evidence="5">
    <location>
        <begin position="505"/>
        <end position="517"/>
    </location>
</feature>
<evidence type="ECO:0000256" key="2">
    <source>
        <dbReference type="ARBA" id="ARBA00022692"/>
    </source>
</evidence>
<keyword evidence="9" id="KW-1185">Reference proteome</keyword>
<dbReference type="Gene3D" id="1.10.287.1260">
    <property type="match status" value="1"/>
</dbReference>
<feature type="compositionally biased region" description="Basic and acidic residues" evidence="5">
    <location>
        <begin position="482"/>
        <end position="497"/>
    </location>
</feature>
<organism evidence="8 9">
    <name type="scientific">Micrococcus terreus</name>
    <dbReference type="NCBI Taxonomy" id="574650"/>
    <lineage>
        <taxon>Bacteria</taxon>
        <taxon>Bacillati</taxon>
        <taxon>Actinomycetota</taxon>
        <taxon>Actinomycetes</taxon>
        <taxon>Micrococcales</taxon>
        <taxon>Micrococcaceae</taxon>
        <taxon>Micrococcus</taxon>
    </lineage>
</organism>
<dbReference type="STRING" id="574650.SAMN04487966_103142"/>
<comment type="subcellular location">
    <subcellularLocation>
        <location evidence="1">Membrane</location>
    </subcellularLocation>
</comment>
<evidence type="ECO:0000256" key="1">
    <source>
        <dbReference type="ARBA" id="ARBA00004370"/>
    </source>
</evidence>
<evidence type="ECO:0000313" key="9">
    <source>
        <dbReference type="Proteomes" id="UP000198881"/>
    </source>
</evidence>
<keyword evidence="4 6" id="KW-0472">Membrane</keyword>
<feature type="region of interest" description="Disordered" evidence="5">
    <location>
        <begin position="391"/>
        <end position="517"/>
    </location>
</feature>
<evidence type="ECO:0000259" key="7">
    <source>
        <dbReference type="Pfam" id="PF00924"/>
    </source>
</evidence>
<gene>
    <name evidence="8" type="ORF">SAMN04487966_103142</name>
</gene>
<dbReference type="GO" id="GO:0055085">
    <property type="term" value="P:transmembrane transport"/>
    <property type="evidence" value="ECO:0007669"/>
    <property type="project" value="InterPro"/>
</dbReference>
<keyword evidence="3 6" id="KW-1133">Transmembrane helix</keyword>
<feature type="transmembrane region" description="Helical" evidence="6">
    <location>
        <begin position="172"/>
        <end position="193"/>
    </location>
</feature>
<feature type="compositionally biased region" description="Polar residues" evidence="5">
    <location>
        <begin position="445"/>
        <end position="465"/>
    </location>
</feature>
<dbReference type="RefSeq" id="WP_091695729.1">
    <property type="nucleotide sequence ID" value="NZ_FPCG01000003.1"/>
</dbReference>
<dbReference type="AlphaFoldDB" id="A0A1I7MJB2"/>
<dbReference type="Pfam" id="PF00924">
    <property type="entry name" value="MS_channel_2nd"/>
    <property type="match status" value="1"/>
</dbReference>
<feature type="transmembrane region" description="Helical" evidence="6">
    <location>
        <begin position="53"/>
        <end position="79"/>
    </location>
</feature>
<evidence type="ECO:0000256" key="4">
    <source>
        <dbReference type="ARBA" id="ARBA00023136"/>
    </source>
</evidence>
<sequence length="517" mass="55269">MPLLTPPVQSLLAPVALAEPGPDPTGPVEEAVPDPVQESAEGTVEAMGPVLGILVNMLIGVAAAIALVAVVALVLNVVLRRRPELRQQIRRVRIPVMTALALLAARVALGLTAEGEPWFDAVRFLLLAGVVAALGWLALRVVRIVEERLLVKYQAAGVDDRRDRKIRTQTMLLRRILNAVIIVIAVAAILLAIPSVRAVGAGLLASAGVLSVVAGLAVQSTLTNVFAGVQLAFTDAIRVGDVVDMEDTFGTIEEITLSSVVVKIWDGRRMIYPSSHFTTTPFENWTRTGSALSGTVLMDVDWNVPLDAMRERLRALVESTELWDGRECSMQITDAVGGMVQIRAVVSARNSGDLWDLRCLVREDFVTFLRADHPEGIYAQRMLEAVPGLARGQAHGQGGQGRTGAAPGEDSQQPQPSVPGEGTSSGQAGAGTRADRTGDTVPGPISQTSPLAQVSEDSSMFTGSITAVERNREFAGPGEAAYQERKERQERQDRKDTGQLPVQARPEHQPESEGRAG</sequence>
<feature type="domain" description="Mechanosensitive ion channel MscS" evidence="7">
    <location>
        <begin position="221"/>
        <end position="287"/>
    </location>
</feature>
<evidence type="ECO:0000256" key="6">
    <source>
        <dbReference type="SAM" id="Phobius"/>
    </source>
</evidence>
<dbReference type="InterPro" id="IPR006685">
    <property type="entry name" value="MscS_channel_2nd"/>
</dbReference>
<dbReference type="OrthoDB" id="9792218at2"/>
<dbReference type="Gene3D" id="2.30.30.60">
    <property type="match status" value="1"/>
</dbReference>
<accession>A0A1I7MJB2</accession>